<comment type="caution">
    <text evidence="3">The sequence shown here is derived from an EMBL/GenBank/DDBJ whole genome shotgun (WGS) entry which is preliminary data.</text>
</comment>
<reference evidence="3 4" key="1">
    <citation type="journal article" date="2012" name="BMC Genomics">
        <title>Comparative genomic analysis of human infective Trypanosoma cruzi lineages with the bat-restricted subspecies T. cruzi marinkellei.</title>
        <authorList>
            <person name="Franzen O."/>
            <person name="Talavera-Lopez C."/>
            <person name="Ochaya S."/>
            <person name="Butler C.E."/>
            <person name="Messenger L.A."/>
            <person name="Lewis M.D."/>
            <person name="Llewellyn M.S."/>
            <person name="Marinkelle C.J."/>
            <person name="Tyler K.M."/>
            <person name="Miles M.A."/>
            <person name="Andersson B."/>
        </authorList>
    </citation>
    <scope>NUCLEOTIDE SEQUENCE [LARGE SCALE GENOMIC DNA]</scope>
    <source>
        <strain evidence="3 4">B7</strain>
    </source>
</reference>
<dbReference type="Pfam" id="PF01456">
    <property type="entry name" value="Mucin"/>
    <property type="match status" value="1"/>
</dbReference>
<dbReference type="InterPro" id="IPR000458">
    <property type="entry name" value="Tryp_mucin"/>
</dbReference>
<protein>
    <submittedName>
        <fullName evidence="3">Mucin TcMUCII, putative</fullName>
    </submittedName>
</protein>
<feature type="chain" id="PRO_5003862438" evidence="2">
    <location>
        <begin position="24"/>
        <end position="235"/>
    </location>
</feature>
<feature type="region of interest" description="Disordered" evidence="1">
    <location>
        <begin position="26"/>
        <end position="206"/>
    </location>
</feature>
<keyword evidence="2" id="KW-0732">Signal</keyword>
<proteinExistence type="predicted"/>
<dbReference type="AlphaFoldDB" id="K2NV41"/>
<gene>
    <name evidence="3" type="ORF">MOQ_000934</name>
</gene>
<name>K2NV41_TRYCR</name>
<feature type="compositionally biased region" description="Polar residues" evidence="1">
    <location>
        <begin position="55"/>
        <end position="68"/>
    </location>
</feature>
<feature type="signal peptide" evidence="2">
    <location>
        <begin position="1"/>
        <end position="23"/>
    </location>
</feature>
<feature type="compositionally biased region" description="Low complexity" evidence="1">
    <location>
        <begin position="143"/>
        <end position="199"/>
    </location>
</feature>
<evidence type="ECO:0000256" key="2">
    <source>
        <dbReference type="SAM" id="SignalP"/>
    </source>
</evidence>
<dbReference type="Proteomes" id="UP000007350">
    <property type="component" value="Unassembled WGS sequence"/>
</dbReference>
<keyword evidence="4" id="KW-1185">Reference proteome</keyword>
<evidence type="ECO:0000313" key="4">
    <source>
        <dbReference type="Proteomes" id="UP000007350"/>
    </source>
</evidence>
<sequence length="235" mass="23520">MMTCRLLRTLLVIALCFCPSVCAAESEDGEPDGVKSATPDQTVGKVVADPAGASAKSSLTVSPGTSTEQSEKADTKGNPVPGLAPPVITNTGISVPITKEKEGGAVGSGISDSGPAPPQDSELTSPVPITKGEPGNTGTQEAQSSNNPSTNQTNMKADGSTKTSAATTINTTTTTTTTTTTAPEAPSTKTTEAPTTKTTRAPSRLPEIDGSLSSSAWVCAPLLLAVSALAYTAVG</sequence>
<evidence type="ECO:0000313" key="3">
    <source>
        <dbReference type="EMBL" id="EKF38851.1"/>
    </source>
</evidence>
<evidence type="ECO:0000256" key="1">
    <source>
        <dbReference type="SAM" id="MobiDB-lite"/>
    </source>
</evidence>
<dbReference type="EMBL" id="AHKC01004687">
    <property type="protein sequence ID" value="EKF38851.1"/>
    <property type="molecule type" value="Genomic_DNA"/>
</dbReference>
<organism evidence="3 4">
    <name type="scientific">Trypanosoma cruzi marinkellei</name>
    <dbReference type="NCBI Taxonomy" id="85056"/>
    <lineage>
        <taxon>Eukaryota</taxon>
        <taxon>Discoba</taxon>
        <taxon>Euglenozoa</taxon>
        <taxon>Kinetoplastea</taxon>
        <taxon>Metakinetoplastina</taxon>
        <taxon>Trypanosomatida</taxon>
        <taxon>Trypanosomatidae</taxon>
        <taxon>Trypanosoma</taxon>
        <taxon>Schizotrypanum</taxon>
    </lineage>
</organism>
<accession>K2NV41</accession>